<evidence type="ECO:0000313" key="8">
    <source>
        <dbReference type="Proteomes" id="UP000093523"/>
    </source>
</evidence>
<feature type="transmembrane region" description="Helical" evidence="5">
    <location>
        <begin position="125"/>
        <end position="149"/>
    </location>
</feature>
<dbReference type="Pfam" id="PF00664">
    <property type="entry name" value="ABC_membrane"/>
    <property type="match status" value="1"/>
</dbReference>
<evidence type="ECO:0000259" key="6">
    <source>
        <dbReference type="PROSITE" id="PS50929"/>
    </source>
</evidence>
<name>A0A1B9NUM0_ALILO</name>
<evidence type="ECO:0000256" key="1">
    <source>
        <dbReference type="ARBA" id="ARBA00004651"/>
    </source>
</evidence>
<dbReference type="InterPro" id="IPR027417">
    <property type="entry name" value="P-loop_NTPase"/>
</dbReference>
<keyword evidence="2 5" id="KW-0812">Transmembrane</keyword>
<dbReference type="OrthoDB" id="5288404at2"/>
<comment type="subcellular location">
    <subcellularLocation>
        <location evidence="1">Cell membrane</location>
        <topology evidence="1">Multi-pass membrane protein</topology>
    </subcellularLocation>
</comment>
<dbReference type="PANTHER" id="PTHR43394:SF1">
    <property type="entry name" value="ATP-BINDING CASSETTE SUB-FAMILY B MEMBER 10, MITOCHONDRIAL"/>
    <property type="match status" value="1"/>
</dbReference>
<evidence type="ECO:0000256" key="5">
    <source>
        <dbReference type="SAM" id="Phobius"/>
    </source>
</evidence>
<organism evidence="7 8">
    <name type="scientific">Aliivibrio logei</name>
    <name type="common">Vibrio logei</name>
    <dbReference type="NCBI Taxonomy" id="688"/>
    <lineage>
        <taxon>Bacteria</taxon>
        <taxon>Pseudomonadati</taxon>
        <taxon>Pseudomonadota</taxon>
        <taxon>Gammaproteobacteria</taxon>
        <taxon>Vibrionales</taxon>
        <taxon>Vibrionaceae</taxon>
        <taxon>Aliivibrio</taxon>
    </lineage>
</organism>
<accession>A0A1B9NUM0</accession>
<dbReference type="GO" id="GO:0005524">
    <property type="term" value="F:ATP binding"/>
    <property type="evidence" value="ECO:0007669"/>
    <property type="project" value="InterPro"/>
</dbReference>
<dbReference type="GO" id="GO:0016887">
    <property type="term" value="F:ATP hydrolysis activity"/>
    <property type="evidence" value="ECO:0007669"/>
    <property type="project" value="InterPro"/>
</dbReference>
<comment type="caution">
    <text evidence="7">The sequence shown here is derived from an EMBL/GenBank/DDBJ whole genome shotgun (WGS) entry which is preliminary data.</text>
</comment>
<keyword evidence="4 5" id="KW-0472">Membrane</keyword>
<dbReference type="GO" id="GO:0015421">
    <property type="term" value="F:ABC-type oligopeptide transporter activity"/>
    <property type="evidence" value="ECO:0007669"/>
    <property type="project" value="TreeGrafter"/>
</dbReference>
<dbReference type="InterPro" id="IPR011527">
    <property type="entry name" value="ABC1_TM_dom"/>
</dbReference>
<dbReference type="RefSeq" id="WP_017023632.1">
    <property type="nucleotide sequence ID" value="NZ_CAWMPN010000029.1"/>
</dbReference>
<keyword evidence="3 5" id="KW-1133">Transmembrane helix</keyword>
<evidence type="ECO:0000256" key="4">
    <source>
        <dbReference type="ARBA" id="ARBA00023136"/>
    </source>
</evidence>
<evidence type="ECO:0000313" key="7">
    <source>
        <dbReference type="EMBL" id="OCH17721.1"/>
    </source>
</evidence>
<gene>
    <name evidence="7" type="ORF">A6E04_19130</name>
</gene>
<feature type="domain" description="ABC transmembrane type-1" evidence="6">
    <location>
        <begin position="18"/>
        <end position="291"/>
    </location>
</feature>
<dbReference type="Gene3D" id="3.40.50.300">
    <property type="entry name" value="P-loop containing nucleotide triphosphate hydrolases"/>
    <property type="match status" value="1"/>
</dbReference>
<dbReference type="InterPro" id="IPR039421">
    <property type="entry name" value="Type_1_exporter"/>
</dbReference>
<sequence>MDLLSSYRSNQKRTMLRVLPSSLLINILSLSIPLVVLQIYDRILPNQSYGTAVLLLSGASIAILIDAFLRFVRSWILAAASINTETKMYSYILHQLTELPAKQLLSLKPGHLQEGLKGISSIKEFYSGGLLSGLIDVPFVLIFLSLVAYVGGELVLIPIVVWVVAAVFVCLFSNKSYQHAKTAAGNEISRMNFLVIVFTMLEGVKKQAAESRTFQYFKELNQNRWLSIAESERNTAIAQECIQIAALGTSVVMVIIGSLSVLSGELTTGGLAACSILSGRAVAPMSALVGLRLKYSSFQVANNSVKDLFQNIASKEAVTSEKLPVFESLTAKDYCIERFGFRHQLRLSVNKGDIVTFHGRDTDLLSQLVINLSGLEAKTEGKLLWNNQVSTSDYYDYRNQTAFVTSRPILISGSLLDNLTGFNVNQVKEVLPLIKALGLDKVISELPNGLETKVGFQLGEQLSQGGVKLVSLVCQLAKPVPLLFLDKPEIALDIESVTRLAKVLSILSSNGKTIILNTDHPLLVELAKTQAELIPLQGEG</sequence>
<dbReference type="SUPFAM" id="SSF90123">
    <property type="entry name" value="ABC transporter transmembrane region"/>
    <property type="match status" value="1"/>
</dbReference>
<feature type="transmembrane region" description="Helical" evidence="5">
    <location>
        <begin position="21"/>
        <end position="40"/>
    </location>
</feature>
<dbReference type="STRING" id="688.A6E04_19130"/>
<reference evidence="7 8" key="1">
    <citation type="submission" date="2016-06" db="EMBL/GenBank/DDBJ databases">
        <authorList>
            <person name="Kjaerup R.B."/>
            <person name="Dalgaard T.S."/>
            <person name="Juul-Madsen H.R."/>
        </authorList>
    </citation>
    <scope>NUCLEOTIDE SEQUENCE [LARGE SCALE GENOMIC DNA]</scope>
    <source>
        <strain evidence="7 8">1S159</strain>
    </source>
</reference>
<dbReference type="Proteomes" id="UP000093523">
    <property type="component" value="Unassembled WGS sequence"/>
</dbReference>
<evidence type="ECO:0000256" key="3">
    <source>
        <dbReference type="ARBA" id="ARBA00022989"/>
    </source>
</evidence>
<feature type="transmembrane region" description="Helical" evidence="5">
    <location>
        <begin position="241"/>
        <end position="263"/>
    </location>
</feature>
<dbReference type="AlphaFoldDB" id="A0A1B9NUM0"/>
<dbReference type="EMBL" id="MAJU01000029">
    <property type="protein sequence ID" value="OCH17721.1"/>
    <property type="molecule type" value="Genomic_DNA"/>
</dbReference>
<dbReference type="PANTHER" id="PTHR43394">
    <property type="entry name" value="ATP-DEPENDENT PERMEASE MDL1, MITOCHONDRIAL"/>
    <property type="match status" value="1"/>
</dbReference>
<protein>
    <submittedName>
        <fullName evidence="7">ABC transporter permease</fullName>
    </submittedName>
</protein>
<feature type="transmembrane region" description="Helical" evidence="5">
    <location>
        <begin position="52"/>
        <end position="72"/>
    </location>
</feature>
<dbReference type="PROSITE" id="PS50929">
    <property type="entry name" value="ABC_TM1F"/>
    <property type="match status" value="1"/>
</dbReference>
<dbReference type="InterPro" id="IPR036640">
    <property type="entry name" value="ABC1_TM_sf"/>
</dbReference>
<dbReference type="Gene3D" id="1.20.1560.10">
    <property type="entry name" value="ABC transporter type 1, transmembrane domain"/>
    <property type="match status" value="1"/>
</dbReference>
<feature type="transmembrane region" description="Helical" evidence="5">
    <location>
        <begin position="155"/>
        <end position="172"/>
    </location>
</feature>
<dbReference type="SUPFAM" id="SSF52540">
    <property type="entry name" value="P-loop containing nucleoside triphosphate hydrolases"/>
    <property type="match status" value="1"/>
</dbReference>
<dbReference type="InterPro" id="IPR003439">
    <property type="entry name" value="ABC_transporter-like_ATP-bd"/>
</dbReference>
<dbReference type="Pfam" id="PF00005">
    <property type="entry name" value="ABC_tran"/>
    <property type="match status" value="1"/>
</dbReference>
<evidence type="ECO:0000256" key="2">
    <source>
        <dbReference type="ARBA" id="ARBA00022692"/>
    </source>
</evidence>
<dbReference type="GO" id="GO:0005886">
    <property type="term" value="C:plasma membrane"/>
    <property type="evidence" value="ECO:0007669"/>
    <property type="project" value="UniProtKB-SubCell"/>
</dbReference>
<proteinExistence type="predicted"/>